<dbReference type="Proteomes" id="UP000048926">
    <property type="component" value="Unassembled WGS sequence"/>
</dbReference>
<reference evidence="3" key="1">
    <citation type="submission" date="2015-07" db="EMBL/GenBank/DDBJ databases">
        <authorList>
            <person name="Rodrigo-Torres Lidia"/>
            <person name="Arahal R.David."/>
        </authorList>
    </citation>
    <scope>NUCLEOTIDE SEQUENCE [LARGE SCALE GENOMIC DNA]</scope>
    <source>
        <strain evidence="3">CECT 4801</strain>
    </source>
</reference>
<dbReference type="EMBL" id="CXST01000002">
    <property type="protein sequence ID" value="CTQ45360.1"/>
    <property type="molecule type" value="Genomic_DNA"/>
</dbReference>
<protein>
    <submittedName>
        <fullName evidence="2">Biotin biosynthesis protein BioC</fullName>
    </submittedName>
</protein>
<dbReference type="CDD" id="cd02440">
    <property type="entry name" value="AdoMet_MTases"/>
    <property type="match status" value="1"/>
</dbReference>
<name>A0A0M6Y991_9HYPH</name>
<keyword evidence="3" id="KW-1185">Reference proteome</keyword>
<dbReference type="RefSeq" id="WP_055658385.1">
    <property type="nucleotide sequence ID" value="NZ_CXST01000002.1"/>
</dbReference>
<dbReference type="STRING" id="187304.B0E33_04380"/>
<dbReference type="InterPro" id="IPR041698">
    <property type="entry name" value="Methyltransf_25"/>
</dbReference>
<dbReference type="Gene3D" id="3.40.50.150">
    <property type="entry name" value="Vaccinia Virus protein VP39"/>
    <property type="match status" value="1"/>
</dbReference>
<organism evidence="2 3">
    <name type="scientific">Roseibium aggregatum</name>
    <dbReference type="NCBI Taxonomy" id="187304"/>
    <lineage>
        <taxon>Bacteria</taxon>
        <taxon>Pseudomonadati</taxon>
        <taxon>Pseudomonadota</taxon>
        <taxon>Alphaproteobacteria</taxon>
        <taxon>Hyphomicrobiales</taxon>
        <taxon>Stappiaceae</taxon>
        <taxon>Roseibium</taxon>
    </lineage>
</organism>
<dbReference type="InterPro" id="IPR029063">
    <property type="entry name" value="SAM-dependent_MTases_sf"/>
</dbReference>
<evidence type="ECO:0000259" key="1">
    <source>
        <dbReference type="Pfam" id="PF13649"/>
    </source>
</evidence>
<dbReference type="OrthoDB" id="9807911at2"/>
<gene>
    <name evidence="2" type="ORF">LAL4801_03810</name>
</gene>
<dbReference type="AlphaFoldDB" id="A0A0M6Y991"/>
<feature type="domain" description="Methyltransferase" evidence="1">
    <location>
        <begin position="62"/>
        <end position="153"/>
    </location>
</feature>
<dbReference type="SUPFAM" id="SSF53335">
    <property type="entry name" value="S-adenosyl-L-methionine-dependent methyltransferases"/>
    <property type="match status" value="1"/>
</dbReference>
<sequence>MTDENPLLKQAISLSGDPDAIRKFYADWAETYDVDLLQTIGYVGPRIAAEALVKRLPKTALVLDAGCGTGLVGSELISRNSALTIDGIDLTPAMLEYSRSRGTYRNLSQADMMGSLSGIDDNIYDGIVSAGVFTNGHVGPEGIDELLRIAKPGAPIVLTVRDSAWEADGFKATVEQLEQDGKTRTLEITHCPYHTKEDVYCELVVLEVV</sequence>
<evidence type="ECO:0000313" key="2">
    <source>
        <dbReference type="EMBL" id="CTQ45360.1"/>
    </source>
</evidence>
<evidence type="ECO:0000313" key="3">
    <source>
        <dbReference type="Proteomes" id="UP000048926"/>
    </source>
</evidence>
<dbReference type="Pfam" id="PF13649">
    <property type="entry name" value="Methyltransf_25"/>
    <property type="match status" value="1"/>
</dbReference>
<accession>A0A0M6Y991</accession>
<proteinExistence type="predicted"/>